<dbReference type="Proteomes" id="UP000033956">
    <property type="component" value="Unassembled WGS sequence"/>
</dbReference>
<dbReference type="InterPro" id="IPR036661">
    <property type="entry name" value="Luciferase-like_sf"/>
</dbReference>
<evidence type="ECO:0000256" key="4">
    <source>
        <dbReference type="ARBA" id="ARBA00023033"/>
    </source>
</evidence>
<evidence type="ECO:0000256" key="6">
    <source>
        <dbReference type="PIRSR" id="PIRSR000337-1"/>
    </source>
</evidence>
<dbReference type="NCBIfam" id="TIGR03860">
    <property type="entry name" value="FMN_nitrolo"/>
    <property type="match status" value="1"/>
</dbReference>
<organism evidence="8 9">
    <name type="scientific">Microbacterium terrae</name>
    <dbReference type="NCBI Taxonomy" id="69369"/>
    <lineage>
        <taxon>Bacteria</taxon>
        <taxon>Bacillati</taxon>
        <taxon>Actinomycetota</taxon>
        <taxon>Actinomycetes</taxon>
        <taxon>Micrococcales</taxon>
        <taxon>Microbacteriaceae</taxon>
        <taxon>Microbacterium</taxon>
    </lineage>
</organism>
<dbReference type="PATRIC" id="fig|92835.4.peg.268"/>
<dbReference type="CDD" id="cd01095">
    <property type="entry name" value="Nitrilotriacetate_monoxgenase"/>
    <property type="match status" value="1"/>
</dbReference>
<evidence type="ECO:0000256" key="3">
    <source>
        <dbReference type="ARBA" id="ARBA00023002"/>
    </source>
</evidence>
<dbReference type="EC" id="1.14.14.10" evidence="8"/>
<gene>
    <name evidence="8" type="primary">ntaA_3</name>
    <name evidence="8" type="ORF">RS81_00256</name>
</gene>
<dbReference type="PANTHER" id="PTHR30011">
    <property type="entry name" value="ALKANESULFONATE MONOOXYGENASE-RELATED"/>
    <property type="match status" value="1"/>
</dbReference>
<dbReference type="Pfam" id="PF00296">
    <property type="entry name" value="Bac_luciferase"/>
    <property type="match status" value="1"/>
</dbReference>
<keyword evidence="2 6" id="KW-0288">FMN</keyword>
<accession>A0A0M2HKD4</accession>
<feature type="binding site" evidence="6">
    <location>
        <position position="146"/>
    </location>
    <ligand>
        <name>FMN</name>
        <dbReference type="ChEBI" id="CHEBI:58210"/>
    </ligand>
</feature>
<dbReference type="Gene3D" id="3.20.20.30">
    <property type="entry name" value="Luciferase-like domain"/>
    <property type="match status" value="1"/>
</dbReference>
<comment type="caution">
    <text evidence="8">The sequence shown here is derived from an EMBL/GenBank/DDBJ whole genome shotgun (WGS) entry which is preliminary data.</text>
</comment>
<dbReference type="PIRSF" id="PIRSF000337">
    <property type="entry name" value="NTA_MOA"/>
    <property type="match status" value="1"/>
</dbReference>
<dbReference type="OrthoDB" id="3265338at2"/>
<dbReference type="InterPro" id="IPR051260">
    <property type="entry name" value="Diverse_substr_monoxygenases"/>
</dbReference>
<evidence type="ECO:0000313" key="8">
    <source>
        <dbReference type="EMBL" id="KJL45327.1"/>
    </source>
</evidence>
<dbReference type="EMBL" id="JYIZ01000024">
    <property type="protein sequence ID" value="KJL45327.1"/>
    <property type="molecule type" value="Genomic_DNA"/>
</dbReference>
<feature type="domain" description="Luciferase-like" evidence="7">
    <location>
        <begin position="31"/>
        <end position="383"/>
    </location>
</feature>
<name>A0A0M2HKD4_9MICO</name>
<proteinExistence type="inferred from homology"/>
<sequence length="450" mass="47730">MTTFHLNISLQTPGHVRTAWRLPERDPRAWIDVGRLRELTRAADRAKLHAVFLGDAPGLGTGISAHPEAGLDPTILFADLLAGTSGIGAIATSSSTYNSPYNLARRYLALDHVTGGRAALNIVTTFAPHAAAAYGYSTTPDKVDRYRRADEFLQVVLGLWDGWDADALVADPRSGLFAQADGIHRVDHDGEFFRVRGALSVPPSPQHRPVLVQAGGSPGGLQLAARWAEVVFTAGQDIEEAAAFRRGTKSRAHAAGRDPRGIVTSLGVVVLVADTERAVRSRVAALVDTIDLDAATRGIAAQLGLDADRVTPDTVLTADVLDGAPLPPASAGFHRSTRALVATSPLTVRELVTRSATGSGHRLLAGTPEQIADDLERWYRAGAADGFTIMPADIAEDFHGFTDEVVPILQARGLFQRDHRAPTLRENLGLDALAPGADRARIAGGLPATA</sequence>
<keyword evidence="4 8" id="KW-0503">Monooxygenase</keyword>
<reference evidence="8 9" key="1">
    <citation type="submission" date="2015-02" db="EMBL/GenBank/DDBJ databases">
        <title>Draft genome sequences of ten Microbacterium spp. with emphasis on heavy metal contaminated environments.</title>
        <authorList>
            <person name="Corretto E."/>
        </authorList>
    </citation>
    <scope>NUCLEOTIDE SEQUENCE [LARGE SCALE GENOMIC DNA]</scope>
    <source>
        <strain evidence="8 9">DSM 12510</strain>
    </source>
</reference>
<evidence type="ECO:0000256" key="5">
    <source>
        <dbReference type="ARBA" id="ARBA00033748"/>
    </source>
</evidence>
<dbReference type="PANTHER" id="PTHR30011:SF16">
    <property type="entry name" value="C2H2 FINGER DOMAIN TRANSCRIPTION FACTOR (EUROFUNG)-RELATED"/>
    <property type="match status" value="1"/>
</dbReference>
<evidence type="ECO:0000256" key="2">
    <source>
        <dbReference type="ARBA" id="ARBA00022643"/>
    </source>
</evidence>
<feature type="binding site" evidence="6">
    <location>
        <position position="217"/>
    </location>
    <ligand>
        <name>FMN</name>
        <dbReference type="ChEBI" id="CHEBI:58210"/>
    </ligand>
</feature>
<dbReference type="RefSeq" id="WP_045274269.1">
    <property type="nucleotide sequence ID" value="NZ_BAAAUP010000007.1"/>
</dbReference>
<dbReference type="InterPro" id="IPR011251">
    <property type="entry name" value="Luciferase-like_dom"/>
</dbReference>
<dbReference type="GO" id="GO:0018529">
    <property type="term" value="F:nitrilotriacetate monooxygenase activity"/>
    <property type="evidence" value="ECO:0007669"/>
    <property type="project" value="UniProtKB-EC"/>
</dbReference>
<evidence type="ECO:0000259" key="7">
    <source>
        <dbReference type="Pfam" id="PF00296"/>
    </source>
</evidence>
<evidence type="ECO:0000256" key="1">
    <source>
        <dbReference type="ARBA" id="ARBA00022630"/>
    </source>
</evidence>
<dbReference type="AlphaFoldDB" id="A0A0M2HKD4"/>
<comment type="similarity">
    <text evidence="5">Belongs to the NtaA/SnaA/DszA monooxygenase family.</text>
</comment>
<dbReference type="InterPro" id="IPR016215">
    <property type="entry name" value="NTA_MOA"/>
</dbReference>
<feature type="binding site" evidence="6">
    <location>
        <position position="92"/>
    </location>
    <ligand>
        <name>FMN</name>
        <dbReference type="ChEBI" id="CHEBI:58210"/>
    </ligand>
</feature>
<keyword evidence="3 8" id="KW-0560">Oxidoreductase</keyword>
<keyword evidence="1 6" id="KW-0285">Flavoprotein</keyword>
<feature type="binding site" evidence="6">
    <location>
        <position position="55"/>
    </location>
    <ligand>
        <name>FMN</name>
        <dbReference type="ChEBI" id="CHEBI:58210"/>
    </ligand>
</feature>
<protein>
    <submittedName>
        <fullName evidence="8">Nitrilotriacetate monooxygenase component A</fullName>
        <ecNumber evidence="8">1.14.14.10</ecNumber>
    </submittedName>
</protein>
<evidence type="ECO:0000313" key="9">
    <source>
        <dbReference type="Proteomes" id="UP000033956"/>
    </source>
</evidence>
<dbReference type="STRING" id="92835.RS81_00256"/>
<keyword evidence="9" id="KW-1185">Reference proteome</keyword>
<dbReference type="SUPFAM" id="SSF51679">
    <property type="entry name" value="Bacterial luciferase-like"/>
    <property type="match status" value="1"/>
</dbReference>